<evidence type="ECO:0000313" key="2">
    <source>
        <dbReference type="Proteomes" id="UP001055811"/>
    </source>
</evidence>
<proteinExistence type="predicted"/>
<dbReference type="EMBL" id="CM042009">
    <property type="protein sequence ID" value="KAI3790772.1"/>
    <property type="molecule type" value="Genomic_DNA"/>
</dbReference>
<name>A0ACB9H5G6_CICIN</name>
<reference evidence="2" key="1">
    <citation type="journal article" date="2022" name="Mol. Ecol. Resour.">
        <title>The genomes of chicory, endive, great burdock and yacon provide insights into Asteraceae palaeo-polyploidization history and plant inulin production.</title>
        <authorList>
            <person name="Fan W."/>
            <person name="Wang S."/>
            <person name="Wang H."/>
            <person name="Wang A."/>
            <person name="Jiang F."/>
            <person name="Liu H."/>
            <person name="Zhao H."/>
            <person name="Xu D."/>
            <person name="Zhang Y."/>
        </authorList>
    </citation>
    <scope>NUCLEOTIDE SEQUENCE [LARGE SCALE GENOMIC DNA]</scope>
    <source>
        <strain evidence="2">cv. Punajuju</strain>
    </source>
</reference>
<accession>A0ACB9H5G6</accession>
<keyword evidence="2" id="KW-1185">Reference proteome</keyword>
<comment type="caution">
    <text evidence="1">The sequence shown here is derived from an EMBL/GenBank/DDBJ whole genome shotgun (WGS) entry which is preliminary data.</text>
</comment>
<gene>
    <name evidence="1" type="ORF">L2E82_04064</name>
</gene>
<evidence type="ECO:0000313" key="1">
    <source>
        <dbReference type="EMBL" id="KAI3790772.1"/>
    </source>
</evidence>
<sequence>MPHGCLSWAIPPLFVGSLYHPPTLISDNNQRAESNSGAVEIDKKRKRSAAEEDELDETATMDVSGFSYDSDEIEPTNEHANGNGSKLNAMNSITIGAADQKG</sequence>
<reference evidence="1 2" key="2">
    <citation type="journal article" date="2022" name="Mol. Ecol. Resour.">
        <title>The genomes of chicory, endive, great burdock and yacon provide insights into Asteraceae paleo-polyploidization history and plant inulin production.</title>
        <authorList>
            <person name="Fan W."/>
            <person name="Wang S."/>
            <person name="Wang H."/>
            <person name="Wang A."/>
            <person name="Jiang F."/>
            <person name="Liu H."/>
            <person name="Zhao H."/>
            <person name="Xu D."/>
            <person name="Zhang Y."/>
        </authorList>
    </citation>
    <scope>NUCLEOTIDE SEQUENCE [LARGE SCALE GENOMIC DNA]</scope>
    <source>
        <strain evidence="2">cv. Punajuju</strain>
        <tissue evidence="1">Leaves</tissue>
    </source>
</reference>
<protein>
    <submittedName>
        <fullName evidence="1">Uncharacterized protein</fullName>
    </submittedName>
</protein>
<organism evidence="1 2">
    <name type="scientific">Cichorium intybus</name>
    <name type="common">Chicory</name>
    <dbReference type="NCBI Taxonomy" id="13427"/>
    <lineage>
        <taxon>Eukaryota</taxon>
        <taxon>Viridiplantae</taxon>
        <taxon>Streptophyta</taxon>
        <taxon>Embryophyta</taxon>
        <taxon>Tracheophyta</taxon>
        <taxon>Spermatophyta</taxon>
        <taxon>Magnoliopsida</taxon>
        <taxon>eudicotyledons</taxon>
        <taxon>Gunneridae</taxon>
        <taxon>Pentapetalae</taxon>
        <taxon>asterids</taxon>
        <taxon>campanulids</taxon>
        <taxon>Asterales</taxon>
        <taxon>Asteraceae</taxon>
        <taxon>Cichorioideae</taxon>
        <taxon>Cichorieae</taxon>
        <taxon>Cichoriinae</taxon>
        <taxon>Cichorium</taxon>
    </lineage>
</organism>
<dbReference type="Proteomes" id="UP001055811">
    <property type="component" value="Linkage Group LG01"/>
</dbReference>